<dbReference type="CDD" id="cd02440">
    <property type="entry name" value="AdoMet_MTases"/>
    <property type="match status" value="1"/>
</dbReference>
<dbReference type="InterPro" id="IPR052356">
    <property type="entry name" value="Thiol_S-MT"/>
</dbReference>
<keyword evidence="3" id="KW-1185">Reference proteome</keyword>
<accession>F7XKX8</accession>
<gene>
    <name evidence="2" type="ordered locus">Mzhil_0814</name>
</gene>
<dbReference type="InterPro" id="IPR029063">
    <property type="entry name" value="SAM-dependent_MTases_sf"/>
</dbReference>
<dbReference type="GO" id="GO:0008757">
    <property type="term" value="F:S-adenosylmethionine-dependent methyltransferase activity"/>
    <property type="evidence" value="ECO:0007669"/>
    <property type="project" value="InterPro"/>
</dbReference>
<proteinExistence type="predicted"/>
<dbReference type="AlphaFoldDB" id="F7XKX8"/>
<dbReference type="EMBL" id="CP002101">
    <property type="protein sequence ID" value="AEH60676.1"/>
    <property type="molecule type" value="Genomic_DNA"/>
</dbReference>
<name>F7XKX8_METZD</name>
<evidence type="ECO:0000259" key="1">
    <source>
        <dbReference type="Pfam" id="PF08241"/>
    </source>
</evidence>
<organism evidence="2 3">
    <name type="scientific">Methanosalsum zhilinae (strain DSM 4017 / NBRC 107636 / OCM 62 / WeN5)</name>
    <name type="common">Methanohalophilus zhilinae</name>
    <dbReference type="NCBI Taxonomy" id="679901"/>
    <lineage>
        <taxon>Archaea</taxon>
        <taxon>Methanobacteriati</taxon>
        <taxon>Methanobacteriota</taxon>
        <taxon>Stenosarchaea group</taxon>
        <taxon>Methanomicrobia</taxon>
        <taxon>Methanosarcinales</taxon>
        <taxon>Methanosarcinaceae</taxon>
        <taxon>Methanosalsum</taxon>
    </lineage>
</organism>
<dbReference type="Proteomes" id="UP000006622">
    <property type="component" value="Chromosome"/>
</dbReference>
<dbReference type="PANTHER" id="PTHR45036">
    <property type="entry name" value="METHYLTRANSFERASE LIKE 7B"/>
    <property type="match status" value="1"/>
</dbReference>
<keyword evidence="2" id="KW-0808">Transferase</keyword>
<dbReference type="Pfam" id="PF08241">
    <property type="entry name" value="Methyltransf_11"/>
    <property type="match status" value="1"/>
</dbReference>
<evidence type="ECO:0000313" key="2">
    <source>
        <dbReference type="EMBL" id="AEH60676.1"/>
    </source>
</evidence>
<dbReference type="KEGG" id="mzh:Mzhil_0814"/>
<dbReference type="Gene3D" id="3.40.50.150">
    <property type="entry name" value="Vaccinia Virus protein VP39"/>
    <property type="match status" value="1"/>
</dbReference>
<protein>
    <submittedName>
        <fullName evidence="2">Methyltransferase type 11</fullName>
    </submittedName>
</protein>
<feature type="domain" description="Methyltransferase type 11" evidence="1">
    <location>
        <begin position="50"/>
        <end position="141"/>
    </location>
</feature>
<dbReference type="GO" id="GO:0032259">
    <property type="term" value="P:methylation"/>
    <property type="evidence" value="ECO:0007669"/>
    <property type="project" value="UniProtKB-KW"/>
</dbReference>
<keyword evidence="2" id="KW-0489">Methyltransferase</keyword>
<evidence type="ECO:0000313" key="3">
    <source>
        <dbReference type="Proteomes" id="UP000006622"/>
    </source>
</evidence>
<dbReference type="STRING" id="679901.Mzhil_0814"/>
<sequence length="207" mass="23769">MLVEPLYFMKFSSKYDRIAFLYNILETPIEHFMFKSWRKKVIPEIHGNILEVGLGTGKNLAYYPDDAKVTGIDVSPNMLKIAKRDHDRDMTNFATMAAEYLGFADDTFDYVVSTFVLCVVADPEKASKEMKRVCKPGGCIINIEHMRSNSEFIAFFEDMFNPVSKALLDEHINRNIPAIIEKSGLRIIEERDMGLVDVFRLIRSSPR</sequence>
<dbReference type="SUPFAM" id="SSF53335">
    <property type="entry name" value="S-adenosyl-L-methionine-dependent methyltransferases"/>
    <property type="match status" value="1"/>
</dbReference>
<dbReference type="HOGENOM" id="CLU_037990_7_3_2"/>
<dbReference type="InterPro" id="IPR013216">
    <property type="entry name" value="Methyltransf_11"/>
</dbReference>
<reference evidence="2" key="1">
    <citation type="submission" date="2010-07" db="EMBL/GenBank/DDBJ databases">
        <title>The complete genome of Methanosalsum zhilinae DSM 4017.</title>
        <authorList>
            <consortium name="US DOE Joint Genome Institute (JGI-PGF)"/>
            <person name="Lucas S."/>
            <person name="Copeland A."/>
            <person name="Lapidus A."/>
            <person name="Glavina del Rio T."/>
            <person name="Dalin E."/>
            <person name="Tice H."/>
            <person name="Bruce D."/>
            <person name="Goodwin L."/>
            <person name="Pitluck S."/>
            <person name="Kyrpides N."/>
            <person name="Mavromatis K."/>
            <person name="Ovchinnikova G."/>
            <person name="Daligault H."/>
            <person name="Detter J.C."/>
            <person name="Han C."/>
            <person name="Tapia R."/>
            <person name="Larimer F."/>
            <person name="Land M."/>
            <person name="Hauser L."/>
            <person name="Markowitz V."/>
            <person name="Cheng J.-F."/>
            <person name="Hugenholtz P."/>
            <person name="Woyke T."/>
            <person name="Wu D."/>
            <person name="Spring S."/>
            <person name="Schueler E."/>
            <person name="Brambilla E."/>
            <person name="Klenk H.-P."/>
            <person name="Eisen J.A."/>
        </authorList>
    </citation>
    <scope>NUCLEOTIDE SEQUENCE</scope>
    <source>
        <strain evidence="2">DSM 4017</strain>
    </source>
</reference>
<dbReference type="PANTHER" id="PTHR45036:SF1">
    <property type="entry name" value="METHYLTRANSFERASE LIKE 7A"/>
    <property type="match status" value="1"/>
</dbReference>